<dbReference type="Pfam" id="PF03099">
    <property type="entry name" value="BPL_LplA_LipB"/>
    <property type="match status" value="1"/>
</dbReference>
<keyword evidence="1 3" id="KW-0436">Ligase</keyword>
<dbReference type="EMBL" id="CABN01000086">
    <property type="protein sequence ID" value="CBI00073.1"/>
    <property type="molecule type" value="Genomic_DNA"/>
</dbReference>
<gene>
    <name evidence="3" type="ORF">CARN3_1055</name>
</gene>
<evidence type="ECO:0000256" key="1">
    <source>
        <dbReference type="ARBA" id="ARBA00022598"/>
    </source>
</evidence>
<organism evidence="3">
    <name type="scientific">mine drainage metagenome</name>
    <dbReference type="NCBI Taxonomy" id="410659"/>
    <lineage>
        <taxon>unclassified sequences</taxon>
        <taxon>metagenomes</taxon>
        <taxon>ecological metagenomes</taxon>
    </lineage>
</organism>
<accession>E6PYR4</accession>
<evidence type="ECO:0000259" key="2">
    <source>
        <dbReference type="PROSITE" id="PS51733"/>
    </source>
</evidence>
<dbReference type="PANTHER" id="PTHR12835:SF5">
    <property type="entry name" value="BIOTIN--PROTEIN LIGASE"/>
    <property type="match status" value="1"/>
</dbReference>
<protein>
    <submittedName>
        <fullName evidence="3">Biotin--acetyl-CoA-carboxylase ligase</fullName>
    </submittedName>
</protein>
<dbReference type="CDD" id="cd16442">
    <property type="entry name" value="BPL"/>
    <property type="match status" value="1"/>
</dbReference>
<evidence type="ECO:0000313" key="3">
    <source>
        <dbReference type="EMBL" id="CBI00073.1"/>
    </source>
</evidence>
<dbReference type="NCBIfam" id="TIGR00121">
    <property type="entry name" value="birA_ligase"/>
    <property type="match status" value="1"/>
</dbReference>
<proteinExistence type="predicted"/>
<dbReference type="InterPro" id="IPR004408">
    <property type="entry name" value="Biotin_CoA_COase_ligase"/>
</dbReference>
<comment type="caution">
    <text evidence="3">The sequence shown here is derived from an EMBL/GenBank/DDBJ whole genome shotgun (WGS) entry which is preliminary data.</text>
</comment>
<dbReference type="AlphaFoldDB" id="E6PYR4"/>
<dbReference type="PANTHER" id="PTHR12835">
    <property type="entry name" value="BIOTIN PROTEIN LIGASE"/>
    <property type="match status" value="1"/>
</dbReference>
<sequence length="264" mass="28306">MLDISTVESSLTSTVFTGKLHHFSSIGSTNTYAMQQARLGAPHGSVYVADEQTAGRGRNDHQWLSAAGQGLYVSVIVRPRIATSQIIWLPLLAGLALHRAVFAATGLNADLRWPNDLLIGERKVAGILVEAQTDAALESVAVIGTGVNLHQKQFSAQLATPATSLDLETGRFVSREDMLIALLESLDHEMAPLANDKQRDLALAAIPSRMEAISSWIRGKFVEVHGPQMLRGNTAGLSSEGFLLVETERGQVTVTTGGLRKATT</sequence>
<dbReference type="PROSITE" id="PS51733">
    <property type="entry name" value="BPL_LPL_CATALYTIC"/>
    <property type="match status" value="1"/>
</dbReference>
<feature type="domain" description="BPL/LPL catalytic" evidence="2">
    <location>
        <begin position="5"/>
        <end position="194"/>
    </location>
</feature>
<dbReference type="SUPFAM" id="SSF55681">
    <property type="entry name" value="Class II aaRS and biotin synthetases"/>
    <property type="match status" value="1"/>
</dbReference>
<reference evidence="3" key="1">
    <citation type="submission" date="2009-10" db="EMBL/GenBank/DDBJ databases">
        <title>Diversity of trophic interactions inside an arsenic-rich microbial ecosystem.</title>
        <authorList>
            <person name="Bertin P.N."/>
            <person name="Heinrich-Salmeron A."/>
            <person name="Pelletier E."/>
            <person name="Goulhen-Chollet F."/>
            <person name="Arsene-Ploetze F."/>
            <person name="Gallien S."/>
            <person name="Calteau A."/>
            <person name="Vallenet D."/>
            <person name="Casiot C."/>
            <person name="Chane-Woon-Ming B."/>
            <person name="Giloteaux L."/>
            <person name="Barakat M."/>
            <person name="Bonnefoy V."/>
            <person name="Bruneel O."/>
            <person name="Chandler M."/>
            <person name="Cleiss J."/>
            <person name="Duran R."/>
            <person name="Elbaz-Poulichet F."/>
            <person name="Fonknechten N."/>
            <person name="Lauga B."/>
            <person name="Mornico D."/>
            <person name="Ortet P."/>
            <person name="Schaeffer C."/>
            <person name="Siguier P."/>
            <person name="Alexander Thil Smith A."/>
            <person name="Van Dorsselaer A."/>
            <person name="Weissenbach J."/>
            <person name="Medigue C."/>
            <person name="Le Paslier D."/>
        </authorList>
    </citation>
    <scope>NUCLEOTIDE SEQUENCE</scope>
</reference>
<dbReference type="Gene3D" id="3.30.930.10">
    <property type="entry name" value="Bira Bifunctional Protein, Domain 2"/>
    <property type="match status" value="1"/>
</dbReference>
<dbReference type="GO" id="GO:0005737">
    <property type="term" value="C:cytoplasm"/>
    <property type="evidence" value="ECO:0007669"/>
    <property type="project" value="TreeGrafter"/>
</dbReference>
<dbReference type="InterPro" id="IPR004143">
    <property type="entry name" value="BPL_LPL_catalytic"/>
</dbReference>
<dbReference type="GO" id="GO:0004077">
    <property type="term" value="F:biotin--[biotin carboxyl-carrier protein] ligase activity"/>
    <property type="evidence" value="ECO:0007669"/>
    <property type="project" value="InterPro"/>
</dbReference>
<dbReference type="InterPro" id="IPR045864">
    <property type="entry name" value="aa-tRNA-synth_II/BPL/LPL"/>
</dbReference>
<name>E6PYR4_9ZZZZ</name>